<proteinExistence type="predicted"/>
<dbReference type="EMBL" id="VSSQ01060684">
    <property type="protein sequence ID" value="MPN14092.1"/>
    <property type="molecule type" value="Genomic_DNA"/>
</dbReference>
<reference evidence="1" key="1">
    <citation type="submission" date="2019-08" db="EMBL/GenBank/DDBJ databases">
        <authorList>
            <person name="Kucharzyk K."/>
            <person name="Murdoch R.W."/>
            <person name="Higgins S."/>
            <person name="Loffler F."/>
        </authorList>
    </citation>
    <scope>NUCLEOTIDE SEQUENCE</scope>
</reference>
<dbReference type="AlphaFoldDB" id="A0A645FKK3"/>
<gene>
    <name evidence="1" type="ORF">SDC9_161418</name>
</gene>
<evidence type="ECO:0000313" key="1">
    <source>
        <dbReference type="EMBL" id="MPN14092.1"/>
    </source>
</evidence>
<protein>
    <submittedName>
        <fullName evidence="1">Uncharacterized protein</fullName>
    </submittedName>
</protein>
<accession>A0A645FKK3</accession>
<sequence>MGHREQRLQVVKPDRFFPYVIAILRLLRDRISSVVPEISACYVVSVEQARLGTGFDGHVGYRQPVIHLQVVVACELYRLVGRPSGSQ</sequence>
<comment type="caution">
    <text evidence="1">The sequence shown here is derived from an EMBL/GenBank/DDBJ whole genome shotgun (WGS) entry which is preliminary data.</text>
</comment>
<name>A0A645FKK3_9ZZZZ</name>
<organism evidence="1">
    <name type="scientific">bioreactor metagenome</name>
    <dbReference type="NCBI Taxonomy" id="1076179"/>
    <lineage>
        <taxon>unclassified sequences</taxon>
        <taxon>metagenomes</taxon>
        <taxon>ecological metagenomes</taxon>
    </lineage>
</organism>